<evidence type="ECO:0000256" key="1">
    <source>
        <dbReference type="ARBA" id="ARBA00022448"/>
    </source>
</evidence>
<dbReference type="SUPFAM" id="SSF49503">
    <property type="entry name" value="Cupredoxins"/>
    <property type="match status" value="1"/>
</dbReference>
<dbReference type="InterPro" id="IPR000923">
    <property type="entry name" value="BlueCu_1"/>
</dbReference>
<dbReference type="Proteomes" id="UP000000310">
    <property type="component" value="Chromosome"/>
</dbReference>
<dbReference type="HOGENOM" id="CLU_1509374_0_0_10"/>
<keyword evidence="2" id="KW-0479">Metal-binding</keyword>
<reference evidence="7 8" key="1">
    <citation type="journal article" date="2011" name="Stand. Genomic Sci.">
        <title>Complete genome sequence of the gliding, heparinolytic Pedobacter saltans type strain (113).</title>
        <authorList>
            <person name="Liolios K."/>
            <person name="Sikorski J."/>
            <person name="Lu M."/>
            <person name="Nolan M."/>
            <person name="Lapidus A."/>
            <person name="Lucas S."/>
            <person name="Hammon N."/>
            <person name="Deshpande S."/>
            <person name="Cheng J.F."/>
            <person name="Tapia R."/>
            <person name="Han C."/>
            <person name="Goodwin L."/>
            <person name="Pitluck S."/>
            <person name="Huntemann M."/>
            <person name="Ivanova N."/>
            <person name="Pagani I."/>
            <person name="Mavromatis K."/>
            <person name="Ovchinikova G."/>
            <person name="Pati A."/>
            <person name="Chen A."/>
            <person name="Palaniappan K."/>
            <person name="Land M."/>
            <person name="Hauser L."/>
            <person name="Brambilla E.M."/>
            <person name="Kotsyurbenko O."/>
            <person name="Rohde M."/>
            <person name="Tindall B.J."/>
            <person name="Abt B."/>
            <person name="Goker M."/>
            <person name="Detter J.C."/>
            <person name="Woyke T."/>
            <person name="Bristow J."/>
            <person name="Eisen J.A."/>
            <person name="Markowitz V."/>
            <person name="Hugenholtz P."/>
            <person name="Klenk H.P."/>
            <person name="Kyrpides N.C."/>
        </authorList>
    </citation>
    <scope>NUCLEOTIDE SEQUENCE [LARGE SCALE GENOMIC DNA]</scope>
    <source>
        <strain evidence="8">ATCC 51119 / DSM 12145 / JCM 21818 / LMG 10337 / NBRC 100064 / NCIMB 13643</strain>
    </source>
</reference>
<accession>F0S8J8</accession>
<dbReference type="InterPro" id="IPR028871">
    <property type="entry name" value="BlueCu_1_BS"/>
</dbReference>
<evidence type="ECO:0000256" key="5">
    <source>
        <dbReference type="SAM" id="MobiDB-lite"/>
    </source>
</evidence>
<protein>
    <submittedName>
        <fullName evidence="7">Blue (Type 1) copper domain protein</fullName>
    </submittedName>
</protein>
<gene>
    <name evidence="7" type="ordered locus">Pedsa_0706</name>
</gene>
<dbReference type="PANTHER" id="PTHR38439:SF2">
    <property type="entry name" value="OUTER MEMBRANE PROTEIN H.8"/>
    <property type="match status" value="1"/>
</dbReference>
<dbReference type="PROSITE" id="PS00196">
    <property type="entry name" value="COPPER_BLUE"/>
    <property type="match status" value="1"/>
</dbReference>
<evidence type="ECO:0000256" key="4">
    <source>
        <dbReference type="ARBA" id="ARBA00023008"/>
    </source>
</evidence>
<dbReference type="GO" id="GO:0009055">
    <property type="term" value="F:electron transfer activity"/>
    <property type="evidence" value="ECO:0007669"/>
    <property type="project" value="InterPro"/>
</dbReference>
<sequence length="178" mass="19778">MKQIIKLITAVVLLLVLQVLPSMGYQKFNTTEIKLSVLPGLQFSLPRFQVKPGQQVNIVFNNTDNMEHNLLIVNPGQREKIVQKAMSMGSNGAKNNYIPNDSDVLCSIPVLRNGESQTLTFKAPDKEGVYPYVCTFPGHGFIMYGAMYVSSSNTMPPIEKDKNVSPSRMKADASHVHH</sequence>
<dbReference type="EMBL" id="CP002545">
    <property type="protein sequence ID" value="ADY51282.1"/>
    <property type="molecule type" value="Genomic_DNA"/>
</dbReference>
<dbReference type="GO" id="GO:0005507">
    <property type="term" value="F:copper ion binding"/>
    <property type="evidence" value="ECO:0007669"/>
    <property type="project" value="InterPro"/>
</dbReference>
<reference evidence="8" key="2">
    <citation type="submission" date="2011-02" db="EMBL/GenBank/DDBJ databases">
        <title>The complete genome of Pedobacter saltans DSM 12145.</title>
        <authorList>
            <consortium name="US DOE Joint Genome Institute (JGI-PGF)"/>
            <person name="Lucas S."/>
            <person name="Copeland A."/>
            <person name="Lapidus A."/>
            <person name="Bruce D."/>
            <person name="Goodwin L."/>
            <person name="Pitluck S."/>
            <person name="Kyrpides N."/>
            <person name="Mavromatis K."/>
            <person name="Pagani I."/>
            <person name="Ivanova N."/>
            <person name="Ovchinnikova G."/>
            <person name="Lu M."/>
            <person name="Detter J.C."/>
            <person name="Han C."/>
            <person name="Land M."/>
            <person name="Hauser L."/>
            <person name="Markowitz V."/>
            <person name="Cheng J.-F."/>
            <person name="Hugenholtz P."/>
            <person name="Woyke T."/>
            <person name="Wu D."/>
            <person name="Tindall B."/>
            <person name="Pomrenke H.G."/>
            <person name="Brambilla E."/>
            <person name="Klenk H.-P."/>
            <person name="Eisen J.A."/>
        </authorList>
    </citation>
    <scope>NUCLEOTIDE SEQUENCE [LARGE SCALE GENOMIC DNA]</scope>
    <source>
        <strain evidence="8">ATCC 51119 / DSM 12145 / JCM 21818 / LMG 10337 / NBRC 100064 / NCIMB 13643</strain>
    </source>
</reference>
<keyword evidence="1" id="KW-0813">Transport</keyword>
<dbReference type="Gene3D" id="2.60.40.420">
    <property type="entry name" value="Cupredoxins - blue copper proteins"/>
    <property type="match status" value="1"/>
</dbReference>
<evidence type="ECO:0000256" key="3">
    <source>
        <dbReference type="ARBA" id="ARBA00022982"/>
    </source>
</evidence>
<dbReference type="eggNOG" id="COG4454">
    <property type="taxonomic scope" value="Bacteria"/>
</dbReference>
<dbReference type="InterPro" id="IPR008972">
    <property type="entry name" value="Cupredoxin"/>
</dbReference>
<dbReference type="PANTHER" id="PTHR38439">
    <property type="entry name" value="AURACYANIN-B"/>
    <property type="match status" value="1"/>
</dbReference>
<dbReference type="CDD" id="cd04233">
    <property type="entry name" value="Auracyanin"/>
    <property type="match status" value="1"/>
</dbReference>
<feature type="region of interest" description="Disordered" evidence="5">
    <location>
        <begin position="158"/>
        <end position="178"/>
    </location>
</feature>
<dbReference type="AlphaFoldDB" id="F0S8J8"/>
<dbReference type="STRING" id="762903.Pedsa_0706"/>
<proteinExistence type="predicted"/>
<organism evidence="7 8">
    <name type="scientific">Pseudopedobacter saltans (strain ATCC 51119 / DSM 12145 / JCM 21818 / CCUG 39354 / LMG 10337 / NBRC 100064 / NCIMB 13643)</name>
    <name type="common">Pedobacter saltans</name>
    <dbReference type="NCBI Taxonomy" id="762903"/>
    <lineage>
        <taxon>Bacteria</taxon>
        <taxon>Pseudomonadati</taxon>
        <taxon>Bacteroidota</taxon>
        <taxon>Sphingobacteriia</taxon>
        <taxon>Sphingobacteriales</taxon>
        <taxon>Sphingobacteriaceae</taxon>
        <taxon>Pseudopedobacter</taxon>
    </lineage>
</organism>
<dbReference type="KEGG" id="psn:Pedsa_0706"/>
<keyword evidence="3" id="KW-0249">Electron transport</keyword>
<dbReference type="InterPro" id="IPR050845">
    <property type="entry name" value="Cu-binding_ET"/>
</dbReference>
<keyword evidence="8" id="KW-1185">Reference proteome</keyword>
<evidence type="ECO:0000313" key="7">
    <source>
        <dbReference type="EMBL" id="ADY51282.1"/>
    </source>
</evidence>
<evidence type="ECO:0000259" key="6">
    <source>
        <dbReference type="Pfam" id="PF00127"/>
    </source>
</evidence>
<keyword evidence="4" id="KW-0186">Copper</keyword>
<feature type="domain" description="Blue (type 1) copper" evidence="6">
    <location>
        <begin position="41"/>
        <end position="149"/>
    </location>
</feature>
<evidence type="ECO:0000313" key="8">
    <source>
        <dbReference type="Proteomes" id="UP000000310"/>
    </source>
</evidence>
<name>F0S8J8_PSESL</name>
<evidence type="ECO:0000256" key="2">
    <source>
        <dbReference type="ARBA" id="ARBA00022723"/>
    </source>
</evidence>
<dbReference type="Pfam" id="PF00127">
    <property type="entry name" value="Copper-bind"/>
    <property type="match status" value="1"/>
</dbReference>
<dbReference type="RefSeq" id="WP_013631783.1">
    <property type="nucleotide sequence ID" value="NC_015177.1"/>
</dbReference>